<evidence type="ECO:0000256" key="3">
    <source>
        <dbReference type="ARBA" id="ARBA00022917"/>
    </source>
</evidence>
<evidence type="ECO:0000259" key="8">
    <source>
        <dbReference type="Pfam" id="PF00707"/>
    </source>
</evidence>
<dbReference type="Gene3D" id="3.10.20.80">
    <property type="entry name" value="Translation initiation factor 3 (IF-3), N-terminal domain"/>
    <property type="match status" value="1"/>
</dbReference>
<comment type="subunit">
    <text evidence="4 6">Monomer.</text>
</comment>
<comment type="subcellular location">
    <subcellularLocation>
        <location evidence="4 6">Cytoplasm</location>
    </subcellularLocation>
</comment>
<dbReference type="HAMAP" id="MF_00080">
    <property type="entry name" value="IF_3"/>
    <property type="match status" value="1"/>
</dbReference>
<dbReference type="PANTHER" id="PTHR10938">
    <property type="entry name" value="TRANSLATION INITIATION FACTOR IF-3"/>
    <property type="match status" value="1"/>
</dbReference>
<dbReference type="GO" id="GO:0016020">
    <property type="term" value="C:membrane"/>
    <property type="evidence" value="ECO:0007669"/>
    <property type="project" value="TreeGrafter"/>
</dbReference>
<organism evidence="10 11">
    <name type="scientific">Candidatus Paracaedimonas acanthamoebae</name>
    <dbReference type="NCBI Taxonomy" id="244581"/>
    <lineage>
        <taxon>Bacteria</taxon>
        <taxon>Pseudomonadati</taxon>
        <taxon>Pseudomonadota</taxon>
        <taxon>Alphaproteobacteria</taxon>
        <taxon>Holosporales</taxon>
        <taxon>Caedimonadaceae</taxon>
        <taxon>Candidatus Paracaedimonas</taxon>
    </lineage>
</organism>
<evidence type="ECO:0000256" key="7">
    <source>
        <dbReference type="SAM" id="MobiDB-lite"/>
    </source>
</evidence>
<dbReference type="Pfam" id="PF05198">
    <property type="entry name" value="IF3_N"/>
    <property type="match status" value="1"/>
</dbReference>
<dbReference type="Pfam" id="PF00707">
    <property type="entry name" value="IF3_C"/>
    <property type="match status" value="1"/>
</dbReference>
<sequence>MNRPFGPTKGPASESHRVNEAIRTPQIRLIDENGNMIGIVNVREALDMAREASLDLVEISPNVDPPVCKILNYGKFKYEAQKKKSQERKKQKIIEIKEVKLRPMIEEHDYLTKLRNTKRFIEEGDKVKVTMRFRGREMDHQEIGMEILKRVCTDCGEDVKIELHPKLEGKQIIMVLAPKQ</sequence>
<dbReference type="PANTHER" id="PTHR10938:SF0">
    <property type="entry name" value="TRANSLATION INITIATION FACTOR IF-3, MITOCHONDRIAL"/>
    <property type="match status" value="1"/>
</dbReference>
<comment type="similarity">
    <text evidence="1 4 6">Belongs to the IF-3 family.</text>
</comment>
<dbReference type="PROSITE" id="PS00938">
    <property type="entry name" value="IF3"/>
    <property type="match status" value="1"/>
</dbReference>
<dbReference type="GO" id="GO:0032790">
    <property type="term" value="P:ribosome disassembly"/>
    <property type="evidence" value="ECO:0007669"/>
    <property type="project" value="TreeGrafter"/>
</dbReference>
<gene>
    <name evidence="4 10" type="primary">infC</name>
    <name evidence="10" type="ORF">J0H12_02490</name>
</gene>
<comment type="caution">
    <text evidence="10">The sequence shown here is derived from an EMBL/GenBank/DDBJ whole genome shotgun (WGS) entry which is preliminary data.</text>
</comment>
<dbReference type="NCBIfam" id="TIGR00168">
    <property type="entry name" value="infC"/>
    <property type="match status" value="1"/>
</dbReference>
<evidence type="ECO:0000256" key="6">
    <source>
        <dbReference type="RuleBase" id="RU000646"/>
    </source>
</evidence>
<reference evidence="10" key="1">
    <citation type="submission" date="2021-02" db="EMBL/GenBank/DDBJ databases">
        <title>Thiocyanate and organic carbon inputs drive convergent selection for specific autotrophic Afipia and Thiobacillus strains within complex microbiomes.</title>
        <authorList>
            <person name="Huddy R.J."/>
            <person name="Sachdeva R."/>
            <person name="Kadzinga F."/>
            <person name="Kantor R.S."/>
            <person name="Harrison S.T.L."/>
            <person name="Banfield J.F."/>
        </authorList>
    </citation>
    <scope>NUCLEOTIDE SEQUENCE</scope>
    <source>
        <strain evidence="10">SCN18_10_11_15_R4_P_38_20</strain>
    </source>
</reference>
<dbReference type="FunFam" id="3.10.20.80:FF:000001">
    <property type="entry name" value="Translation initiation factor IF-3"/>
    <property type="match status" value="1"/>
</dbReference>
<protein>
    <recommendedName>
        <fullName evidence="4 5">Translation initiation factor IF-3</fullName>
    </recommendedName>
</protein>
<dbReference type="InterPro" id="IPR036788">
    <property type="entry name" value="T_IF-3_C_sf"/>
</dbReference>
<dbReference type="GO" id="GO:0003743">
    <property type="term" value="F:translation initiation factor activity"/>
    <property type="evidence" value="ECO:0007669"/>
    <property type="project" value="UniProtKB-UniRule"/>
</dbReference>
<dbReference type="AlphaFoldDB" id="A0A8J7PQN7"/>
<dbReference type="GO" id="GO:0043022">
    <property type="term" value="F:ribosome binding"/>
    <property type="evidence" value="ECO:0007669"/>
    <property type="project" value="UniProtKB-ARBA"/>
</dbReference>
<dbReference type="InterPro" id="IPR019813">
    <property type="entry name" value="Translation_initiation_fac3_CS"/>
</dbReference>
<evidence type="ECO:0000259" key="9">
    <source>
        <dbReference type="Pfam" id="PF05198"/>
    </source>
</evidence>
<evidence type="ECO:0000256" key="1">
    <source>
        <dbReference type="ARBA" id="ARBA00005439"/>
    </source>
</evidence>
<name>A0A8J7PQN7_9PROT</name>
<dbReference type="GO" id="GO:0005829">
    <property type="term" value="C:cytosol"/>
    <property type="evidence" value="ECO:0007669"/>
    <property type="project" value="TreeGrafter"/>
</dbReference>
<feature type="domain" description="Translation initiation factor 3 N-terminal" evidence="9">
    <location>
        <begin position="18"/>
        <end position="85"/>
    </location>
</feature>
<dbReference type="FunFam" id="3.30.110.10:FF:000001">
    <property type="entry name" value="Translation initiation factor IF-3"/>
    <property type="match status" value="1"/>
</dbReference>
<proteinExistence type="inferred from homology"/>
<dbReference type="InterPro" id="IPR001288">
    <property type="entry name" value="Translation_initiation_fac_3"/>
</dbReference>
<evidence type="ECO:0000256" key="5">
    <source>
        <dbReference type="NCBIfam" id="TIGR00168"/>
    </source>
</evidence>
<dbReference type="Proteomes" id="UP000664414">
    <property type="component" value="Unassembled WGS sequence"/>
</dbReference>
<comment type="function">
    <text evidence="4 6">IF-3 binds to the 30S ribosomal subunit and shifts the equilibrium between 70S ribosomes and their 50S and 30S subunits in favor of the free subunits, thus enhancing the availability of 30S subunits on which protein synthesis initiation begins.</text>
</comment>
<keyword evidence="4" id="KW-0963">Cytoplasm</keyword>
<feature type="domain" description="Translation initiation factor 3 C-terminal" evidence="8">
    <location>
        <begin position="94"/>
        <end position="179"/>
    </location>
</feature>
<dbReference type="EMBL" id="JAFKGL010000013">
    <property type="protein sequence ID" value="MBN9412782.1"/>
    <property type="molecule type" value="Genomic_DNA"/>
</dbReference>
<evidence type="ECO:0000256" key="4">
    <source>
        <dbReference type="HAMAP-Rule" id="MF_00080"/>
    </source>
</evidence>
<feature type="region of interest" description="Disordered" evidence="7">
    <location>
        <begin position="1"/>
        <end position="20"/>
    </location>
</feature>
<keyword evidence="2 4" id="KW-0396">Initiation factor</keyword>
<evidence type="ECO:0000313" key="11">
    <source>
        <dbReference type="Proteomes" id="UP000664414"/>
    </source>
</evidence>
<evidence type="ECO:0000256" key="2">
    <source>
        <dbReference type="ARBA" id="ARBA00022540"/>
    </source>
</evidence>
<dbReference type="InterPro" id="IPR019814">
    <property type="entry name" value="Translation_initiation_fac_3_N"/>
</dbReference>
<evidence type="ECO:0000313" key="10">
    <source>
        <dbReference type="EMBL" id="MBN9412782.1"/>
    </source>
</evidence>
<dbReference type="SUPFAM" id="SSF55200">
    <property type="entry name" value="Translation initiation factor IF3, C-terminal domain"/>
    <property type="match status" value="1"/>
</dbReference>
<dbReference type="SUPFAM" id="SSF54364">
    <property type="entry name" value="Translation initiation factor IF3, N-terminal domain"/>
    <property type="match status" value="1"/>
</dbReference>
<accession>A0A8J7PQN7</accession>
<dbReference type="InterPro" id="IPR036787">
    <property type="entry name" value="T_IF-3_N_sf"/>
</dbReference>
<dbReference type="InterPro" id="IPR019815">
    <property type="entry name" value="Translation_initiation_fac_3_C"/>
</dbReference>
<keyword evidence="3 4" id="KW-0648">Protein biosynthesis</keyword>
<dbReference type="Gene3D" id="3.30.110.10">
    <property type="entry name" value="Translation initiation factor 3 (IF-3), C-terminal domain"/>
    <property type="match status" value="1"/>
</dbReference>